<dbReference type="PIRSF" id="PIRSF016838">
    <property type="entry name" value="PafC"/>
    <property type="match status" value="1"/>
</dbReference>
<dbReference type="PANTHER" id="PTHR34580">
    <property type="match status" value="1"/>
</dbReference>
<proteinExistence type="predicted"/>
<dbReference type="InterPro" id="IPR028349">
    <property type="entry name" value="PafC-like"/>
</dbReference>
<dbReference type="STRING" id="1193682.BJP25_15100"/>
<keyword evidence="2" id="KW-0238">DNA-binding</keyword>
<dbReference type="AlphaFoldDB" id="A0A1Q9LNL3"/>
<evidence type="ECO:0000256" key="1">
    <source>
        <dbReference type="ARBA" id="ARBA00023015"/>
    </source>
</evidence>
<dbReference type="Pfam" id="PF08279">
    <property type="entry name" value="HTH_11"/>
    <property type="match status" value="1"/>
</dbReference>
<dbReference type="GO" id="GO:0003677">
    <property type="term" value="F:DNA binding"/>
    <property type="evidence" value="ECO:0007669"/>
    <property type="project" value="UniProtKB-KW"/>
</dbReference>
<protein>
    <submittedName>
        <fullName evidence="5">Transcriptional regulator</fullName>
    </submittedName>
</protein>
<dbReference type="PROSITE" id="PS52050">
    <property type="entry name" value="WYL"/>
    <property type="match status" value="1"/>
</dbReference>
<dbReference type="PANTHER" id="PTHR34580:SF3">
    <property type="entry name" value="PROTEIN PAFB"/>
    <property type="match status" value="1"/>
</dbReference>
<dbReference type="PROSITE" id="PS51000">
    <property type="entry name" value="HTH_DEOR_2"/>
    <property type="match status" value="1"/>
</dbReference>
<gene>
    <name evidence="5" type="ORF">BJP25_15100</name>
</gene>
<evidence type="ECO:0000256" key="2">
    <source>
        <dbReference type="ARBA" id="ARBA00023125"/>
    </source>
</evidence>
<dbReference type="InterPro" id="IPR036390">
    <property type="entry name" value="WH_DNA-bd_sf"/>
</dbReference>
<dbReference type="Proteomes" id="UP000186040">
    <property type="component" value="Unassembled WGS sequence"/>
</dbReference>
<evidence type="ECO:0000313" key="5">
    <source>
        <dbReference type="EMBL" id="OLR93605.1"/>
    </source>
</evidence>
<evidence type="ECO:0000256" key="3">
    <source>
        <dbReference type="ARBA" id="ARBA00023163"/>
    </source>
</evidence>
<dbReference type="InterPro" id="IPR001034">
    <property type="entry name" value="DeoR_HTH"/>
</dbReference>
<dbReference type="GO" id="GO:0003700">
    <property type="term" value="F:DNA-binding transcription factor activity"/>
    <property type="evidence" value="ECO:0007669"/>
    <property type="project" value="InterPro"/>
</dbReference>
<dbReference type="Pfam" id="PF13280">
    <property type="entry name" value="WYL"/>
    <property type="match status" value="1"/>
</dbReference>
<reference evidence="5 6" key="1">
    <citation type="submission" date="2016-10" db="EMBL/GenBank/DDBJ databases">
        <title>The Draft Genome Sequence of Actinokineospora bangkokensis 44EHWT reveals the biosynthetic pathway of antifungal compounds Thailandins with unusual extender unit butylmalonyl-CoA.</title>
        <authorList>
            <person name="Greule A."/>
            <person name="Intra B."/>
            <person name="Flemming S."/>
            <person name="Rommel M.G."/>
            <person name="Panbangred W."/>
            <person name="Bechthold A."/>
        </authorList>
    </citation>
    <scope>NUCLEOTIDE SEQUENCE [LARGE SCALE GENOMIC DNA]</scope>
    <source>
        <strain evidence="5 6">44EHW</strain>
    </source>
</reference>
<feature type="domain" description="HTH deoR-type" evidence="4">
    <location>
        <begin position="4"/>
        <end position="69"/>
    </location>
</feature>
<dbReference type="PROSITE" id="PS00894">
    <property type="entry name" value="HTH_DEOR_1"/>
    <property type="match status" value="1"/>
</dbReference>
<keyword evidence="1" id="KW-0805">Transcription regulation</keyword>
<evidence type="ECO:0000259" key="4">
    <source>
        <dbReference type="PROSITE" id="PS51000"/>
    </source>
</evidence>
<dbReference type="EMBL" id="MKQR01000009">
    <property type="protein sequence ID" value="OLR93605.1"/>
    <property type="molecule type" value="Genomic_DNA"/>
</dbReference>
<dbReference type="OrthoDB" id="3616433at2"/>
<dbReference type="RefSeq" id="WP_075974501.1">
    <property type="nucleotide sequence ID" value="NZ_MKQR01000009.1"/>
</dbReference>
<dbReference type="InterPro" id="IPR026881">
    <property type="entry name" value="WYL_dom"/>
</dbReference>
<accession>A0A1Q9LNL3</accession>
<evidence type="ECO:0000313" key="6">
    <source>
        <dbReference type="Proteomes" id="UP000186040"/>
    </source>
</evidence>
<dbReference type="InterPro" id="IPR036388">
    <property type="entry name" value="WH-like_DNA-bd_sf"/>
</dbReference>
<dbReference type="InterPro" id="IPR013196">
    <property type="entry name" value="HTH_11"/>
</dbReference>
<dbReference type="InterPro" id="IPR051534">
    <property type="entry name" value="CBASS_pafABC_assoc_protein"/>
</dbReference>
<name>A0A1Q9LNL3_9PSEU</name>
<keyword evidence="3" id="KW-0804">Transcription</keyword>
<dbReference type="Gene3D" id="1.10.10.10">
    <property type="entry name" value="Winged helix-like DNA-binding domain superfamily/Winged helix DNA-binding domain"/>
    <property type="match status" value="1"/>
</dbReference>
<sequence>MADVMGRVLALLAVLQTGRAFSGAELATRLSVTPRTLRRDVDRLRGYGYPVETQPGPGGYYRLAAGRALPPLLLDDDEAVATLLALATLAATGTAVEGSLDDAAARAHGKVDQYLPKRLRPRAAALRGALEAERTPAPSTNVAAVGALADAIHAGHVVSFDYTSVSGRSSRRRVEPHRQLHRHLRWYLLGWDTDRQDWRVFRTDRVSGVADTGRGFTPRPLPADSGIDYLRAGLNKERTRVVLTVEAPVERVADALRHQDVELTSLGARRTRAVLRLDSWQWLLLPLAFLDADFSVDEPAEFRAACAAFGARLTPGRDGRSGAGG</sequence>
<dbReference type="InterPro" id="IPR018356">
    <property type="entry name" value="Tscrpt_reg_HTH_DeoR_CS"/>
</dbReference>
<keyword evidence="6" id="KW-1185">Reference proteome</keyword>
<comment type="caution">
    <text evidence="5">The sequence shown here is derived from an EMBL/GenBank/DDBJ whole genome shotgun (WGS) entry which is preliminary data.</text>
</comment>
<organism evidence="5 6">
    <name type="scientific">Actinokineospora bangkokensis</name>
    <dbReference type="NCBI Taxonomy" id="1193682"/>
    <lineage>
        <taxon>Bacteria</taxon>
        <taxon>Bacillati</taxon>
        <taxon>Actinomycetota</taxon>
        <taxon>Actinomycetes</taxon>
        <taxon>Pseudonocardiales</taxon>
        <taxon>Pseudonocardiaceae</taxon>
        <taxon>Actinokineospora</taxon>
    </lineage>
</organism>
<dbReference type="SUPFAM" id="SSF46785">
    <property type="entry name" value="Winged helix' DNA-binding domain"/>
    <property type="match status" value="1"/>
</dbReference>